<keyword evidence="5 10" id="KW-0660">Purine salvage</keyword>
<dbReference type="RefSeq" id="XP_022657654.1">
    <property type="nucleotide sequence ID" value="XM_022801919.1"/>
</dbReference>
<dbReference type="InterPro" id="IPR029056">
    <property type="entry name" value="Ribokinase-like"/>
</dbReference>
<sequence length="234" mass="25643">MPAIPKGALFCMGNPLLDMSAEVDQTFLDKYKLEGRTSLGQFSEFDEDNHKAPFKENLSVDSMVMVGQHATSERKVFCMNLSAPFLCKLFQEQMMRVMPYVDILFGNEVEAVELARSQKWPDQLTVKEIAKRAAALPKEQGSRIVVFTQGSKPVIVMHKDGSITEHPVEDIPKSKIVDTNGAGDAFVGGFLAGHIEGKSIKDCVSRGIAAASVMIQQSGCSLPKRSTFKDPCAL</sequence>
<keyword evidence="6 10" id="KW-0547">Nucleotide-binding</keyword>
<evidence type="ECO:0000256" key="7">
    <source>
        <dbReference type="ARBA" id="ARBA00022777"/>
    </source>
</evidence>
<evidence type="ECO:0000256" key="9">
    <source>
        <dbReference type="PIRSR" id="PIRSR601805-1"/>
    </source>
</evidence>
<comment type="function">
    <text evidence="10">ATP dependent phosphorylation of adenosine and other related nucleoside analogs to monophosphate derivatives.</text>
</comment>
<accession>A0A7M7JVR6</accession>
<dbReference type="GO" id="GO:0004001">
    <property type="term" value="F:adenosine kinase activity"/>
    <property type="evidence" value="ECO:0007669"/>
    <property type="project" value="UniProtKB-UniRule"/>
</dbReference>
<dbReference type="EC" id="2.7.1.20" evidence="3 10"/>
<keyword evidence="10" id="KW-0539">Nucleus</keyword>
<dbReference type="GO" id="GO:0005524">
    <property type="term" value="F:ATP binding"/>
    <property type="evidence" value="ECO:0007669"/>
    <property type="project" value="UniProtKB-UniRule"/>
</dbReference>
<dbReference type="GO" id="GO:0006166">
    <property type="term" value="P:purine ribonucleoside salvage"/>
    <property type="evidence" value="ECO:0007669"/>
    <property type="project" value="UniProtKB-KW"/>
</dbReference>
<comment type="similarity">
    <text evidence="2 10">Belongs to the carbohydrate kinase PfkB family.</text>
</comment>
<keyword evidence="4 10" id="KW-0808">Transferase</keyword>
<dbReference type="SUPFAM" id="SSF53613">
    <property type="entry name" value="Ribokinase-like"/>
    <property type="match status" value="1"/>
</dbReference>
<dbReference type="Proteomes" id="UP000594260">
    <property type="component" value="Unplaced"/>
</dbReference>
<dbReference type="OrthoDB" id="432447at2759"/>
<dbReference type="AlphaFoldDB" id="A0A7M7JVR6"/>
<dbReference type="Pfam" id="PF00294">
    <property type="entry name" value="PfkB"/>
    <property type="match status" value="1"/>
</dbReference>
<keyword evidence="8 10" id="KW-0067">ATP-binding</keyword>
<evidence type="ECO:0000313" key="12">
    <source>
        <dbReference type="EnsemblMetazoa" id="XP_022657654"/>
    </source>
</evidence>
<comment type="pathway">
    <text evidence="1 10">Purine metabolism; AMP biosynthesis via salvage pathway; AMP from adenosine: step 1/1.</text>
</comment>
<dbReference type="PANTHER" id="PTHR45769:SF3">
    <property type="entry name" value="ADENOSINE KINASE"/>
    <property type="match status" value="1"/>
</dbReference>
<dbReference type="InterPro" id="IPR001805">
    <property type="entry name" value="Adenokinase"/>
</dbReference>
<evidence type="ECO:0000256" key="4">
    <source>
        <dbReference type="ARBA" id="ARBA00022679"/>
    </source>
</evidence>
<dbReference type="KEGG" id="vde:111248873"/>
<feature type="domain" description="Carbohydrate kinase PfkB" evidence="11">
    <location>
        <begin position="63"/>
        <end position="223"/>
    </location>
</feature>
<dbReference type="PANTHER" id="PTHR45769">
    <property type="entry name" value="ADENOSINE KINASE"/>
    <property type="match status" value="1"/>
</dbReference>
<organism evidence="12 13">
    <name type="scientific">Varroa destructor</name>
    <name type="common">Honeybee mite</name>
    <dbReference type="NCBI Taxonomy" id="109461"/>
    <lineage>
        <taxon>Eukaryota</taxon>
        <taxon>Metazoa</taxon>
        <taxon>Ecdysozoa</taxon>
        <taxon>Arthropoda</taxon>
        <taxon>Chelicerata</taxon>
        <taxon>Arachnida</taxon>
        <taxon>Acari</taxon>
        <taxon>Parasitiformes</taxon>
        <taxon>Mesostigmata</taxon>
        <taxon>Gamasina</taxon>
        <taxon>Dermanyssoidea</taxon>
        <taxon>Varroidae</taxon>
        <taxon>Varroa</taxon>
    </lineage>
</organism>
<feature type="active site" description="Proton acceptor" evidence="9">
    <location>
        <position position="184"/>
    </location>
</feature>
<evidence type="ECO:0000256" key="1">
    <source>
        <dbReference type="ARBA" id="ARBA00004801"/>
    </source>
</evidence>
<dbReference type="GO" id="GO:0044209">
    <property type="term" value="P:AMP salvage"/>
    <property type="evidence" value="ECO:0007669"/>
    <property type="project" value="UniProtKB-UniRule"/>
</dbReference>
<protein>
    <recommendedName>
        <fullName evidence="3 10">Adenosine kinase</fullName>
        <shortName evidence="10">AK</shortName>
        <ecNumber evidence="3 10">2.7.1.20</ecNumber>
    </recommendedName>
    <alternativeName>
        <fullName evidence="10">Adenosine 5'-phosphotransferase</fullName>
    </alternativeName>
</protein>
<keyword evidence="10" id="KW-0460">Magnesium</keyword>
<evidence type="ECO:0000313" key="13">
    <source>
        <dbReference type="Proteomes" id="UP000594260"/>
    </source>
</evidence>
<evidence type="ECO:0000256" key="10">
    <source>
        <dbReference type="RuleBase" id="RU368116"/>
    </source>
</evidence>
<evidence type="ECO:0000256" key="5">
    <source>
        <dbReference type="ARBA" id="ARBA00022726"/>
    </source>
</evidence>
<reference evidence="12" key="1">
    <citation type="submission" date="2021-01" db="UniProtKB">
        <authorList>
            <consortium name="EnsemblMetazoa"/>
        </authorList>
    </citation>
    <scope>IDENTIFICATION</scope>
</reference>
<dbReference type="InterPro" id="IPR002173">
    <property type="entry name" value="Carboh/pur_kinase_PfkB_CS"/>
</dbReference>
<evidence type="ECO:0000259" key="11">
    <source>
        <dbReference type="Pfam" id="PF00294"/>
    </source>
</evidence>
<dbReference type="GO" id="GO:0006144">
    <property type="term" value="P:purine nucleobase metabolic process"/>
    <property type="evidence" value="ECO:0007669"/>
    <property type="project" value="TreeGrafter"/>
</dbReference>
<evidence type="ECO:0000256" key="8">
    <source>
        <dbReference type="ARBA" id="ARBA00022840"/>
    </source>
</evidence>
<dbReference type="GeneID" id="111248873"/>
<dbReference type="GO" id="GO:0005634">
    <property type="term" value="C:nucleus"/>
    <property type="evidence" value="ECO:0007669"/>
    <property type="project" value="UniProtKB-SubCell"/>
</dbReference>
<dbReference type="PROSITE" id="PS00584">
    <property type="entry name" value="PFKB_KINASES_2"/>
    <property type="match status" value="1"/>
</dbReference>
<evidence type="ECO:0000256" key="6">
    <source>
        <dbReference type="ARBA" id="ARBA00022741"/>
    </source>
</evidence>
<evidence type="ECO:0000256" key="2">
    <source>
        <dbReference type="ARBA" id="ARBA00010688"/>
    </source>
</evidence>
<dbReference type="CDD" id="cd01168">
    <property type="entry name" value="adenosine_kinase"/>
    <property type="match status" value="1"/>
</dbReference>
<evidence type="ECO:0000256" key="3">
    <source>
        <dbReference type="ARBA" id="ARBA00012119"/>
    </source>
</evidence>
<name>A0A7M7JVR6_VARDE</name>
<comment type="subunit">
    <text evidence="10">Monomer.</text>
</comment>
<dbReference type="Gene3D" id="3.40.1190.20">
    <property type="match status" value="1"/>
</dbReference>
<keyword evidence="13" id="KW-1185">Reference proteome</keyword>
<comment type="catalytic activity">
    <reaction evidence="10">
        <text>adenosine + ATP = AMP + ADP + H(+)</text>
        <dbReference type="Rhea" id="RHEA:20824"/>
        <dbReference type="ChEBI" id="CHEBI:15378"/>
        <dbReference type="ChEBI" id="CHEBI:16335"/>
        <dbReference type="ChEBI" id="CHEBI:30616"/>
        <dbReference type="ChEBI" id="CHEBI:456215"/>
        <dbReference type="ChEBI" id="CHEBI:456216"/>
        <dbReference type="EC" id="2.7.1.20"/>
    </reaction>
</comment>
<comment type="subcellular location">
    <subcellularLocation>
        <location evidence="10">Nucleus</location>
    </subcellularLocation>
</comment>
<keyword evidence="7 10" id="KW-0418">Kinase</keyword>
<dbReference type="EnsemblMetazoa" id="XM_022801919">
    <property type="protein sequence ID" value="XP_022657654"/>
    <property type="gene ID" value="LOC111248873"/>
</dbReference>
<dbReference type="InParanoid" id="A0A7M7JVR6"/>
<dbReference type="UniPathway" id="UPA00588">
    <property type="reaction ID" value="UER00659"/>
</dbReference>
<comment type="cofactor">
    <cofactor evidence="10">
        <name>Mg(2+)</name>
        <dbReference type="ChEBI" id="CHEBI:18420"/>
    </cofactor>
    <text evidence="10">Binds 3 Mg(2+) ions per subunit.</text>
</comment>
<dbReference type="InterPro" id="IPR011611">
    <property type="entry name" value="PfkB_dom"/>
</dbReference>
<dbReference type="OMA" id="CAACMIS"/>
<proteinExistence type="inferred from homology"/>
<dbReference type="GO" id="GO:0005829">
    <property type="term" value="C:cytosol"/>
    <property type="evidence" value="ECO:0007669"/>
    <property type="project" value="TreeGrafter"/>
</dbReference>